<accession>A0A928GFT5</accession>
<dbReference type="GO" id="GO:0042245">
    <property type="term" value="P:RNA repair"/>
    <property type="evidence" value="ECO:0007669"/>
    <property type="project" value="UniProtKB-KW"/>
</dbReference>
<dbReference type="GO" id="GO:0005524">
    <property type="term" value="F:ATP binding"/>
    <property type="evidence" value="ECO:0007669"/>
    <property type="project" value="UniProtKB-KW"/>
</dbReference>
<dbReference type="SUPFAM" id="SSF81891">
    <property type="entry name" value="Poly A polymerase C-terminal region-like"/>
    <property type="match status" value="1"/>
</dbReference>
<evidence type="ECO:0000256" key="6">
    <source>
        <dbReference type="ARBA" id="ARBA00022741"/>
    </source>
</evidence>
<keyword evidence="4" id="KW-0548">Nucleotidyltransferase</keyword>
<keyword evidence="3" id="KW-0819">tRNA processing</keyword>
<keyword evidence="6" id="KW-0547">Nucleotide-binding</keyword>
<evidence type="ECO:0000256" key="4">
    <source>
        <dbReference type="ARBA" id="ARBA00022695"/>
    </source>
</evidence>
<evidence type="ECO:0000256" key="1">
    <source>
        <dbReference type="ARBA" id="ARBA00001946"/>
    </source>
</evidence>
<dbReference type="InterPro" id="IPR032828">
    <property type="entry name" value="PolyA_RNA-bd"/>
</dbReference>
<dbReference type="InterPro" id="IPR002646">
    <property type="entry name" value="PolA_pol_head_dom"/>
</dbReference>
<dbReference type="SUPFAM" id="SSF81301">
    <property type="entry name" value="Nucleotidyltransferase"/>
    <property type="match status" value="1"/>
</dbReference>
<dbReference type="CDD" id="cd05398">
    <property type="entry name" value="NT_ClassII-CCAase"/>
    <property type="match status" value="1"/>
</dbReference>
<dbReference type="GO" id="GO:0016779">
    <property type="term" value="F:nucleotidyltransferase activity"/>
    <property type="evidence" value="ECO:0007669"/>
    <property type="project" value="UniProtKB-KW"/>
</dbReference>
<dbReference type="Gene3D" id="1.10.246.80">
    <property type="match status" value="1"/>
</dbReference>
<dbReference type="InterPro" id="IPR003607">
    <property type="entry name" value="HD/PDEase_dom"/>
</dbReference>
<evidence type="ECO:0000256" key="10">
    <source>
        <dbReference type="ARBA" id="ARBA00022884"/>
    </source>
</evidence>
<protein>
    <submittedName>
        <fullName evidence="13">HD domain-containing protein</fullName>
    </submittedName>
</protein>
<dbReference type="Pfam" id="PF01966">
    <property type="entry name" value="HD"/>
    <property type="match status" value="1"/>
</dbReference>
<keyword evidence="9" id="KW-0460">Magnesium</keyword>
<dbReference type="InterPro" id="IPR043519">
    <property type="entry name" value="NT_sf"/>
</dbReference>
<dbReference type="GO" id="GO:0046872">
    <property type="term" value="F:metal ion binding"/>
    <property type="evidence" value="ECO:0007669"/>
    <property type="project" value="UniProtKB-KW"/>
</dbReference>
<proteinExistence type="inferred from homology"/>
<reference evidence="13" key="1">
    <citation type="submission" date="2019-04" db="EMBL/GenBank/DDBJ databases">
        <title>Evolution of Biomass-Degrading Anaerobic Consortia Revealed by Metagenomics.</title>
        <authorList>
            <person name="Peng X."/>
        </authorList>
    </citation>
    <scope>NUCLEOTIDE SEQUENCE</scope>
    <source>
        <strain evidence="13">SIG141</strain>
    </source>
</reference>
<dbReference type="InterPro" id="IPR006674">
    <property type="entry name" value="HD_domain"/>
</dbReference>
<evidence type="ECO:0000256" key="5">
    <source>
        <dbReference type="ARBA" id="ARBA00022723"/>
    </source>
</evidence>
<dbReference type="AlphaFoldDB" id="A0A928GFT5"/>
<dbReference type="Proteomes" id="UP000763088">
    <property type="component" value="Unassembled WGS sequence"/>
</dbReference>
<dbReference type="PANTHER" id="PTHR47545">
    <property type="entry name" value="MULTIFUNCTIONAL CCA PROTEIN"/>
    <property type="match status" value="1"/>
</dbReference>
<organism evidence="13 14">
    <name type="scientific">Xylanibacter ruminicola</name>
    <name type="common">Prevotella ruminicola</name>
    <dbReference type="NCBI Taxonomy" id="839"/>
    <lineage>
        <taxon>Bacteria</taxon>
        <taxon>Pseudomonadati</taxon>
        <taxon>Bacteroidota</taxon>
        <taxon>Bacteroidia</taxon>
        <taxon>Bacteroidales</taxon>
        <taxon>Prevotellaceae</taxon>
        <taxon>Xylanibacter</taxon>
    </lineage>
</organism>
<keyword evidence="7" id="KW-0692">RNA repair</keyword>
<dbReference type="EMBL" id="SUYD01000002">
    <property type="protein sequence ID" value="MBE6265292.1"/>
    <property type="molecule type" value="Genomic_DNA"/>
</dbReference>
<dbReference type="Pfam" id="PF01743">
    <property type="entry name" value="PolyA_pol"/>
    <property type="match status" value="1"/>
</dbReference>
<evidence type="ECO:0000256" key="2">
    <source>
        <dbReference type="ARBA" id="ARBA00022679"/>
    </source>
</evidence>
<dbReference type="FunFam" id="3.30.460.10:FF:000033">
    <property type="entry name" value="Poly A polymerase head domain protein"/>
    <property type="match status" value="1"/>
</dbReference>
<evidence type="ECO:0000256" key="3">
    <source>
        <dbReference type="ARBA" id="ARBA00022694"/>
    </source>
</evidence>
<dbReference type="InterPro" id="IPR050124">
    <property type="entry name" value="tRNA_CCA-adding_enzyme"/>
</dbReference>
<dbReference type="SMART" id="SM00471">
    <property type="entry name" value="HDc"/>
    <property type="match status" value="1"/>
</dbReference>
<comment type="cofactor">
    <cofactor evidence="1">
        <name>Mg(2+)</name>
        <dbReference type="ChEBI" id="CHEBI:18420"/>
    </cofactor>
</comment>
<evidence type="ECO:0000256" key="7">
    <source>
        <dbReference type="ARBA" id="ARBA00022800"/>
    </source>
</evidence>
<keyword evidence="10 11" id="KW-0694">RNA-binding</keyword>
<evidence type="ECO:0000256" key="9">
    <source>
        <dbReference type="ARBA" id="ARBA00022842"/>
    </source>
</evidence>
<dbReference type="InterPro" id="IPR006675">
    <property type="entry name" value="HDIG_dom"/>
</dbReference>
<dbReference type="CDD" id="cd00077">
    <property type="entry name" value="HDc"/>
    <property type="match status" value="1"/>
</dbReference>
<dbReference type="Pfam" id="PF12627">
    <property type="entry name" value="PolyA_pol_RNAbd"/>
    <property type="match status" value="1"/>
</dbReference>
<keyword evidence="5" id="KW-0479">Metal-binding</keyword>
<dbReference type="GO" id="GO:0008033">
    <property type="term" value="P:tRNA processing"/>
    <property type="evidence" value="ECO:0007669"/>
    <property type="project" value="UniProtKB-KW"/>
</dbReference>
<evidence type="ECO:0000256" key="8">
    <source>
        <dbReference type="ARBA" id="ARBA00022840"/>
    </source>
</evidence>
<dbReference type="PANTHER" id="PTHR47545:SF1">
    <property type="entry name" value="MULTIFUNCTIONAL CCA PROTEIN"/>
    <property type="match status" value="1"/>
</dbReference>
<feature type="domain" description="HD/PDEase" evidence="12">
    <location>
        <begin position="263"/>
        <end position="370"/>
    </location>
</feature>
<comment type="caution">
    <text evidence="13">The sequence shown here is derived from an EMBL/GenBank/DDBJ whole genome shotgun (WGS) entry which is preliminary data.</text>
</comment>
<evidence type="ECO:0000259" key="12">
    <source>
        <dbReference type="SMART" id="SM00471"/>
    </source>
</evidence>
<name>A0A928GFT5_XYLRU</name>
<dbReference type="Gene3D" id="1.10.3090.10">
    <property type="entry name" value="cca-adding enzyme, domain 2"/>
    <property type="match status" value="1"/>
</dbReference>
<keyword evidence="8" id="KW-0067">ATP-binding</keyword>
<gene>
    <name evidence="13" type="ORF">E7102_02290</name>
</gene>
<sequence length="478" mass="55017">MKLYSDGELAEILNQEIFHQISEAADSLGLECYVVGGYVRDIFLERPSNDIDVVVVGSGIKVAEELKRLVGKKAHLSVFKNFGTAQVKFRQKGVEYEVEFVGARKESYSHDSRKPIVENGTLEDDQNRRDFTINAMAICLNKARFGELVDPFNGLADLEDGIIATPLEPGITFSDDPLRMMRCIRFATQFNFEIEQETFEALQRMADRIKIVSGERIKDELNKIIMAPHPSIGFEYLQRSGLLQIILPELSALDIVEEKNGRKHKNNFYHTLEVLENVCLHSDNLWLRWAAILHDVGKTKSKRWDGNIGWTFHNHNLIGAKMVPQIFRRLMLPMDMKMKYVQKLVEMHMRPIVIADDIVTDSAVRRLLNDAGEDIGDLMVLCEADITSKNEVRKKMFLENFRMVREKLTDLKEKDYKRLLQPVIDGNEIMEMFNLKPSREVGTLKQYLKDAVLDNKVENEREPLMALLLEKAKEMKII</sequence>
<dbReference type="Gene3D" id="3.30.460.10">
    <property type="entry name" value="Beta Polymerase, domain 2"/>
    <property type="match status" value="1"/>
</dbReference>
<keyword evidence="2 11" id="KW-0808">Transferase</keyword>
<dbReference type="NCBIfam" id="TIGR00277">
    <property type="entry name" value="HDIG"/>
    <property type="match status" value="1"/>
</dbReference>
<evidence type="ECO:0000313" key="13">
    <source>
        <dbReference type="EMBL" id="MBE6265292.1"/>
    </source>
</evidence>
<evidence type="ECO:0000313" key="14">
    <source>
        <dbReference type="Proteomes" id="UP000763088"/>
    </source>
</evidence>
<dbReference type="GO" id="GO:0003723">
    <property type="term" value="F:RNA binding"/>
    <property type="evidence" value="ECO:0007669"/>
    <property type="project" value="UniProtKB-KW"/>
</dbReference>
<comment type="similarity">
    <text evidence="11">Belongs to the tRNA nucleotidyltransferase/poly(A) polymerase family.</text>
</comment>
<evidence type="ECO:0000256" key="11">
    <source>
        <dbReference type="RuleBase" id="RU003953"/>
    </source>
</evidence>